<dbReference type="RefSeq" id="WP_162125473.1">
    <property type="nucleotide sequence ID" value="NZ_PDWK01000099.1"/>
</dbReference>
<evidence type="ECO:0000313" key="2">
    <source>
        <dbReference type="Proteomes" id="UP000717981"/>
    </source>
</evidence>
<dbReference type="InterPro" id="IPR038666">
    <property type="entry name" value="SSP1_head-tail_sf"/>
</dbReference>
<organism evidence="1 2">
    <name type="scientific">Pseudoxanthomonas taiwanensis</name>
    <dbReference type="NCBI Taxonomy" id="176598"/>
    <lineage>
        <taxon>Bacteria</taxon>
        <taxon>Pseudomonadati</taxon>
        <taxon>Pseudomonadota</taxon>
        <taxon>Gammaproteobacteria</taxon>
        <taxon>Lysobacterales</taxon>
        <taxon>Lysobacteraceae</taxon>
        <taxon>Pseudoxanthomonas</taxon>
    </lineage>
</organism>
<comment type="caution">
    <text evidence="1">The sequence shown here is derived from an EMBL/GenBank/DDBJ whole genome shotgun (WGS) entry which is preliminary data.</text>
</comment>
<dbReference type="Gene3D" id="2.40.10.270">
    <property type="entry name" value="Bacteriophage SPP1 head-tail adaptor protein"/>
    <property type="match status" value="1"/>
</dbReference>
<name>A0A921NW45_9GAMM</name>
<dbReference type="InterPro" id="IPR008767">
    <property type="entry name" value="Phage_SPP1_head-tail_adaptor"/>
</dbReference>
<evidence type="ECO:0008006" key="3">
    <source>
        <dbReference type="Google" id="ProtNLM"/>
    </source>
</evidence>
<sequence length="111" mass="12874">MSYTAQELNTKITLSRYTYEVDEIGQPIVTYVPYAEAFAKFEPLIGREFFASAQTTSEAQAKVTMRWRRDLDATDRLTARGQHWDIVSIQNIKNRNRELLIYVKRNPIADG</sequence>
<keyword evidence="2" id="KW-1185">Reference proteome</keyword>
<dbReference type="EMBL" id="PDWK01000099">
    <property type="protein sequence ID" value="KAF1684880.1"/>
    <property type="molecule type" value="Genomic_DNA"/>
</dbReference>
<dbReference type="OrthoDB" id="8640229at2"/>
<protein>
    <recommendedName>
        <fullName evidence="3">Head-tail adaptor protein</fullName>
    </recommendedName>
</protein>
<dbReference type="NCBIfam" id="TIGR01563">
    <property type="entry name" value="gp16_SPP1"/>
    <property type="match status" value="1"/>
</dbReference>
<dbReference type="Pfam" id="PF05521">
    <property type="entry name" value="Phage_HCP"/>
    <property type="match status" value="1"/>
</dbReference>
<gene>
    <name evidence="1" type="ORF">CR938_13385</name>
</gene>
<dbReference type="Proteomes" id="UP000717981">
    <property type="component" value="Unassembled WGS sequence"/>
</dbReference>
<reference evidence="1" key="1">
    <citation type="submission" date="2017-10" db="EMBL/GenBank/DDBJ databases">
        <title>Whole genome sequencing of members of genus Pseudoxanthomonas.</title>
        <authorList>
            <person name="Kumar S."/>
            <person name="Bansal K."/>
            <person name="Kaur A."/>
            <person name="Patil P."/>
            <person name="Sharma S."/>
            <person name="Patil P.B."/>
        </authorList>
    </citation>
    <scope>NUCLEOTIDE SEQUENCE</scope>
    <source>
        <strain evidence="1">DSM 22914</strain>
    </source>
</reference>
<proteinExistence type="predicted"/>
<evidence type="ECO:0000313" key="1">
    <source>
        <dbReference type="EMBL" id="KAF1684880.1"/>
    </source>
</evidence>
<dbReference type="AlphaFoldDB" id="A0A921NW45"/>
<accession>A0A921NW45</accession>